<proteinExistence type="predicted"/>
<keyword evidence="3" id="KW-1185">Reference proteome</keyword>
<evidence type="ECO:0000256" key="1">
    <source>
        <dbReference type="SAM" id="MobiDB-lite"/>
    </source>
</evidence>
<gene>
    <name evidence="2" type="ORF">A7U60_g5279</name>
</gene>
<accession>A0A9Q5HX62</accession>
<dbReference type="Proteomes" id="UP000757232">
    <property type="component" value="Unassembled WGS sequence"/>
</dbReference>
<dbReference type="OrthoDB" id="2552978at2759"/>
<name>A0A9Q5HX62_SANBA</name>
<evidence type="ECO:0000313" key="2">
    <source>
        <dbReference type="EMBL" id="OCB87576.1"/>
    </source>
</evidence>
<dbReference type="AlphaFoldDB" id="A0A9Q5HX62"/>
<feature type="region of interest" description="Disordered" evidence="1">
    <location>
        <begin position="253"/>
        <end position="284"/>
    </location>
</feature>
<reference evidence="2" key="1">
    <citation type="submission" date="2016-06" db="EMBL/GenBank/DDBJ databases">
        <title>Draft Genome sequence of the fungus Inonotus baumii.</title>
        <authorList>
            <person name="Zhu H."/>
            <person name="Lin W."/>
        </authorList>
    </citation>
    <scope>NUCLEOTIDE SEQUENCE</scope>
    <source>
        <strain evidence="2">821</strain>
    </source>
</reference>
<organism evidence="2 3">
    <name type="scientific">Sanghuangporus baumii</name>
    <name type="common">Phellinus baumii</name>
    <dbReference type="NCBI Taxonomy" id="108892"/>
    <lineage>
        <taxon>Eukaryota</taxon>
        <taxon>Fungi</taxon>
        <taxon>Dikarya</taxon>
        <taxon>Basidiomycota</taxon>
        <taxon>Agaricomycotina</taxon>
        <taxon>Agaricomycetes</taxon>
        <taxon>Hymenochaetales</taxon>
        <taxon>Hymenochaetaceae</taxon>
        <taxon>Sanghuangporus</taxon>
    </lineage>
</organism>
<evidence type="ECO:0000313" key="3">
    <source>
        <dbReference type="Proteomes" id="UP000757232"/>
    </source>
</evidence>
<dbReference type="EMBL" id="LNZH02000190">
    <property type="protein sequence ID" value="OCB87576.1"/>
    <property type="molecule type" value="Genomic_DNA"/>
</dbReference>
<protein>
    <submittedName>
        <fullName evidence="2">Uncharacterized protein</fullName>
    </submittedName>
</protein>
<comment type="caution">
    <text evidence="2">The sequence shown here is derived from an EMBL/GenBank/DDBJ whole genome shotgun (WGS) entry which is preliminary data.</text>
</comment>
<sequence>MYPHKRKRTGDNQPEPHWLAVHKSEEGVGLAQAFHVDVHEADLVIGKEDLALRLEAPDDANAQSTNLTRTDASDTTRASGLIKLDEDNRGESDVLVDRFDARLLLADLSEAFDSQAAMKPEPESPLSSSGWSDLPSDTEDAFYLSPSEVADVRFTKRRRVLEEARIERLAALRAAGDESVSSEDADPWGGSDEEPDAAQILLMERTAAHLQTSPDRTRLTARILANHGADRRFAFLRGRWSRAWVRAKAKAAAAATQKEDKEKTASRSQLTGLADYGDSDEDET</sequence>